<evidence type="ECO:0000256" key="6">
    <source>
        <dbReference type="ARBA" id="ARBA00022989"/>
    </source>
</evidence>
<dbReference type="NCBIfam" id="TIGR04178">
    <property type="entry name" value="exo_archaeo"/>
    <property type="match status" value="1"/>
</dbReference>
<keyword evidence="4 8" id="KW-0812">Transmembrane</keyword>
<dbReference type="AlphaFoldDB" id="A0A3A4R7I9"/>
<dbReference type="GO" id="GO:0006508">
    <property type="term" value="P:proteolysis"/>
    <property type="evidence" value="ECO:0007669"/>
    <property type="project" value="UniProtKB-KW"/>
</dbReference>
<evidence type="ECO:0000256" key="7">
    <source>
        <dbReference type="ARBA" id="ARBA00023136"/>
    </source>
</evidence>
<evidence type="ECO:0000256" key="5">
    <source>
        <dbReference type="ARBA" id="ARBA00022801"/>
    </source>
</evidence>
<name>A0A3A4R7I9_9BACT</name>
<evidence type="ECO:0000256" key="4">
    <source>
        <dbReference type="ARBA" id="ARBA00022692"/>
    </source>
</evidence>
<comment type="subcellular location">
    <subcellularLocation>
        <location evidence="1">Cell membrane</location>
        <topology evidence="1">Multi-pass membrane protein</topology>
    </subcellularLocation>
</comment>
<feature type="transmembrane region" description="Helical" evidence="8">
    <location>
        <begin position="116"/>
        <end position="136"/>
    </location>
</feature>
<dbReference type="InterPro" id="IPR019127">
    <property type="entry name" value="Exosortase"/>
</dbReference>
<accession>A0A3A4R7I9</accession>
<keyword evidence="2" id="KW-1003">Cell membrane</keyword>
<comment type="caution">
    <text evidence="9">The sequence shown here is derived from an EMBL/GenBank/DDBJ whole genome shotgun (WGS) entry which is preliminary data.</text>
</comment>
<keyword evidence="7 8" id="KW-0472">Membrane</keyword>
<dbReference type="Pfam" id="PF09721">
    <property type="entry name" value="Exosortase_EpsH"/>
    <property type="match status" value="1"/>
</dbReference>
<dbReference type="InterPro" id="IPR013426">
    <property type="entry name" value="EpsH-like"/>
</dbReference>
<protein>
    <submittedName>
        <fullName evidence="9">Exosortase/archaeosortase family protein</fullName>
    </submittedName>
</protein>
<dbReference type="NCBIfam" id="TIGR02602">
    <property type="entry name" value="8TM_EpsH"/>
    <property type="match status" value="1"/>
</dbReference>
<dbReference type="EMBL" id="QZJZ01000020">
    <property type="protein sequence ID" value="RJP60912.1"/>
    <property type="molecule type" value="Genomic_DNA"/>
</dbReference>
<keyword evidence="5" id="KW-0378">Hydrolase</keyword>
<keyword evidence="3" id="KW-0645">Protease</keyword>
<evidence type="ECO:0000256" key="8">
    <source>
        <dbReference type="SAM" id="Phobius"/>
    </source>
</evidence>
<dbReference type="InterPro" id="IPR026392">
    <property type="entry name" value="Exo/Archaeosortase_dom"/>
</dbReference>
<keyword evidence="6 8" id="KW-1133">Transmembrane helix</keyword>
<evidence type="ECO:0000256" key="3">
    <source>
        <dbReference type="ARBA" id="ARBA00022670"/>
    </source>
</evidence>
<evidence type="ECO:0000313" key="9">
    <source>
        <dbReference type="EMBL" id="RJP60912.1"/>
    </source>
</evidence>
<evidence type="ECO:0000256" key="1">
    <source>
        <dbReference type="ARBA" id="ARBA00004651"/>
    </source>
</evidence>
<feature type="transmembrane region" description="Helical" evidence="8">
    <location>
        <begin position="89"/>
        <end position="109"/>
    </location>
</feature>
<dbReference type="GO" id="GO:0008233">
    <property type="term" value="F:peptidase activity"/>
    <property type="evidence" value="ECO:0007669"/>
    <property type="project" value="UniProtKB-KW"/>
</dbReference>
<reference evidence="9 10" key="1">
    <citation type="journal article" date="2017" name="ISME J.">
        <title>Energy and carbon metabolisms in a deep terrestrial subsurface fluid microbial community.</title>
        <authorList>
            <person name="Momper L."/>
            <person name="Jungbluth S.P."/>
            <person name="Lee M.D."/>
            <person name="Amend J.P."/>
        </authorList>
    </citation>
    <scope>NUCLEOTIDE SEQUENCE [LARGE SCALE GENOMIC DNA]</scope>
    <source>
        <strain evidence="9">SURF_26</strain>
    </source>
</reference>
<feature type="transmembrane region" description="Helical" evidence="8">
    <location>
        <begin position="65"/>
        <end position="83"/>
    </location>
</feature>
<dbReference type="Proteomes" id="UP000266426">
    <property type="component" value="Unassembled WGS sequence"/>
</dbReference>
<evidence type="ECO:0000313" key="10">
    <source>
        <dbReference type="Proteomes" id="UP000266426"/>
    </source>
</evidence>
<feature type="transmembrane region" description="Helical" evidence="8">
    <location>
        <begin position="210"/>
        <end position="234"/>
    </location>
</feature>
<proteinExistence type="predicted"/>
<dbReference type="GO" id="GO:0005886">
    <property type="term" value="C:plasma membrane"/>
    <property type="evidence" value="ECO:0007669"/>
    <property type="project" value="UniProtKB-SubCell"/>
</dbReference>
<feature type="transmembrane region" description="Helical" evidence="8">
    <location>
        <begin position="174"/>
        <end position="198"/>
    </location>
</feature>
<sequence>MKKNDLVKLTFICVLLIIAYIPIWQWMYYRFTQTDTYYSHGFLIPFISGFLVWRRRADLKKALWSYSGGTIVFLIMGFVMLFMASAWRFYFLGGLSLLVVLYGLTEYIFGRTIRKIMFFPILFLFFMVPIPEAWIANINLNLKFFATGIAVRFVELFGLALVQEGSRLYLPEGVMTVGDVCSGLRSLISLLAFGSLFAYLCDLPLWKKTFLFLMAFPCAILSNIIRIAALCFVANSYGIPFATGKFHDMSGLGVFVVAFCIMFGIERILSGKKSAKGAA</sequence>
<organism evidence="9 10">
    <name type="scientific">Candidatus Auribacter fodinae</name>
    <dbReference type="NCBI Taxonomy" id="2093366"/>
    <lineage>
        <taxon>Bacteria</taxon>
        <taxon>Pseudomonadati</taxon>
        <taxon>Candidatus Auribacterota</taxon>
        <taxon>Candidatus Auribacteria</taxon>
        <taxon>Candidatus Auribacterales</taxon>
        <taxon>Candidatus Auribacteraceae</taxon>
        <taxon>Candidatus Auribacter</taxon>
    </lineage>
</organism>
<evidence type="ECO:0000256" key="2">
    <source>
        <dbReference type="ARBA" id="ARBA00022475"/>
    </source>
</evidence>
<gene>
    <name evidence="9" type="ORF">C4541_03205</name>
</gene>
<feature type="transmembrane region" description="Helical" evidence="8">
    <location>
        <begin position="7"/>
        <end position="25"/>
    </location>
</feature>
<feature type="transmembrane region" description="Helical" evidence="8">
    <location>
        <begin position="37"/>
        <end position="53"/>
    </location>
</feature>
<feature type="transmembrane region" description="Helical" evidence="8">
    <location>
        <begin position="246"/>
        <end position="265"/>
    </location>
</feature>